<protein>
    <recommendedName>
        <fullName evidence="4">K Homology domain-containing protein</fullName>
    </recommendedName>
</protein>
<dbReference type="PANTHER" id="PTHR10288">
    <property type="entry name" value="KH DOMAIN CONTAINING RNA BINDING PROTEIN"/>
    <property type="match status" value="1"/>
</dbReference>
<dbReference type="GO" id="GO:0003723">
    <property type="term" value="F:RNA binding"/>
    <property type="evidence" value="ECO:0007669"/>
    <property type="project" value="UniProtKB-UniRule"/>
</dbReference>
<dbReference type="Pfam" id="PF00013">
    <property type="entry name" value="KH_1"/>
    <property type="match status" value="2"/>
</dbReference>
<dbReference type="InterPro" id="IPR036612">
    <property type="entry name" value="KH_dom_type_1_sf"/>
</dbReference>
<reference evidence="5 6" key="1">
    <citation type="submission" date="2024-01" db="EMBL/GenBank/DDBJ databases">
        <title>Genome assemblies of Stephania.</title>
        <authorList>
            <person name="Yang L."/>
        </authorList>
    </citation>
    <scope>NUCLEOTIDE SEQUENCE [LARGE SCALE GENOMIC DNA]</scope>
    <source>
        <strain evidence="5">YNDBR</strain>
        <tissue evidence="5">Leaf</tissue>
    </source>
</reference>
<evidence type="ECO:0000259" key="4">
    <source>
        <dbReference type="SMART" id="SM00322"/>
    </source>
</evidence>
<feature type="compositionally biased region" description="Polar residues" evidence="3">
    <location>
        <begin position="40"/>
        <end position="60"/>
    </location>
</feature>
<feature type="region of interest" description="Disordered" evidence="3">
    <location>
        <begin position="446"/>
        <end position="488"/>
    </location>
</feature>
<feature type="compositionally biased region" description="Gly residues" evidence="3">
    <location>
        <begin position="459"/>
        <end position="470"/>
    </location>
</feature>
<dbReference type="InterPro" id="IPR004088">
    <property type="entry name" value="KH_dom_type_1"/>
</dbReference>
<feature type="compositionally biased region" description="Polar residues" evidence="3">
    <location>
        <begin position="597"/>
        <end position="615"/>
    </location>
</feature>
<feature type="region of interest" description="Disordered" evidence="3">
    <location>
        <begin position="89"/>
        <end position="118"/>
    </location>
</feature>
<feature type="compositionally biased region" description="Polar residues" evidence="3">
    <location>
        <begin position="1"/>
        <end position="10"/>
    </location>
</feature>
<feature type="region of interest" description="Disordered" evidence="3">
    <location>
        <begin position="507"/>
        <end position="644"/>
    </location>
</feature>
<dbReference type="InterPro" id="IPR004087">
    <property type="entry name" value="KH_dom"/>
</dbReference>
<evidence type="ECO:0000256" key="3">
    <source>
        <dbReference type="SAM" id="MobiDB-lite"/>
    </source>
</evidence>
<dbReference type="AlphaFoldDB" id="A0AAP0JY25"/>
<feature type="region of interest" description="Disordered" evidence="3">
    <location>
        <begin position="1"/>
        <end position="72"/>
    </location>
</feature>
<feature type="compositionally biased region" description="Polar residues" evidence="3">
    <location>
        <begin position="527"/>
        <end position="547"/>
    </location>
</feature>
<feature type="compositionally biased region" description="Polar residues" evidence="3">
    <location>
        <begin position="625"/>
        <end position="637"/>
    </location>
</feature>
<dbReference type="Proteomes" id="UP001420932">
    <property type="component" value="Unassembled WGS sequence"/>
</dbReference>
<dbReference type="Gene3D" id="3.30.1370.10">
    <property type="entry name" value="K Homology domain, type 1"/>
    <property type="match status" value="2"/>
</dbReference>
<evidence type="ECO:0000313" key="5">
    <source>
        <dbReference type="EMBL" id="KAK9141934.1"/>
    </source>
</evidence>
<evidence type="ECO:0000256" key="1">
    <source>
        <dbReference type="ARBA" id="ARBA00022737"/>
    </source>
</evidence>
<dbReference type="EMBL" id="JBBNAF010000005">
    <property type="protein sequence ID" value="KAK9141934.1"/>
    <property type="molecule type" value="Genomic_DNA"/>
</dbReference>
<feature type="domain" description="K Homology" evidence="4">
    <location>
        <begin position="138"/>
        <end position="211"/>
    </location>
</feature>
<proteinExistence type="predicted"/>
<dbReference type="SMART" id="SM00322">
    <property type="entry name" value="KH"/>
    <property type="match status" value="2"/>
</dbReference>
<name>A0AAP0JY25_9MAGN</name>
<gene>
    <name evidence="5" type="ORF">Syun_011334</name>
</gene>
<keyword evidence="1" id="KW-0677">Repeat</keyword>
<keyword evidence="6" id="KW-1185">Reference proteome</keyword>
<sequence length="826" mass="88418">MADDLQYSSRSDNKRKYDSQTTPPPPPSTGPRRPTGFSAPISSQSPESNHSAGSAPSYNNVPPPMDEIQLAKQRAQEIAARLFSNAEAKRPRLENGAPIDDDSKGFSSSAPSDYGQKSYGQHLGQGGMGGSGMGYGFQGSSKRIEIPNGRVGVIIGKSGETIKYLQVQSGAKIQVTRDVDADINSTTRMVELMGTSEQISKAEQLINGVLSQAEAGGSNLVSRRFSGQGGGEQFQMKVGLIIGKGGETIKNMQANSGARIQLIPLHLPPGDVSTERTVYIDGTTEQIEAAKQLVNEVISENAVIVVYLPSAVTMFQVWIIEKKLDCQNRVRNPGMGGGYNQQGYRAPQSHGWGPPGPPSTQAGYGYMQPGAYPGPPPQYNMPQQPYTGYPPQQAPLDGTNQAFHRVSKLPRAVDMTITVNSLLHNNHHLREAVLLQRTILQGSYGGSGAGYQSQPPGGQQRGYGQDGYGAGYQSQASQYGQPQAGYDQSHGYNAASTYGTGVSPAQDGAGTAYGAQGGSSSLPPPQQALQSGQPPATAQPGYASQQPNTPPSYPAQGPQAGYPPTSQPGYGSQPPAQAGYGQSAPVAQPNYGPPQGQKPTAQAAYGQTQPPSSQAAYPGYAHSQPLPTQPASSQPDSSIPRPHLLDMDLAPHRLGMLSSHTVLRRVMLSSSHMVRLTVVVILSLLHIPMIAMLVEVHTEATMQLQVLNLFSRLELLPRLLRRVDFGELQQKSYIYMSYGSNFGTFGDIAGRGNFAKNINLTMENPGMEYTVYKATKNGPTHFMMKRDHLPNNITYVLEPKGIMLLGITTTVDLEDLQNPCRLSSHS</sequence>
<dbReference type="PROSITE" id="PS50084">
    <property type="entry name" value="KH_TYPE_1"/>
    <property type="match status" value="2"/>
</dbReference>
<keyword evidence="2" id="KW-0694">RNA-binding</keyword>
<comment type="caution">
    <text evidence="5">The sequence shown here is derived from an EMBL/GenBank/DDBJ whole genome shotgun (WGS) entry which is preliminary data.</text>
</comment>
<evidence type="ECO:0000313" key="6">
    <source>
        <dbReference type="Proteomes" id="UP001420932"/>
    </source>
</evidence>
<feature type="domain" description="K Homology" evidence="4">
    <location>
        <begin position="219"/>
        <end position="299"/>
    </location>
</feature>
<evidence type="ECO:0000256" key="2">
    <source>
        <dbReference type="PROSITE-ProRule" id="PRU00117"/>
    </source>
</evidence>
<accession>A0AAP0JY25</accession>
<dbReference type="CDD" id="cd00105">
    <property type="entry name" value="KH-I"/>
    <property type="match status" value="1"/>
</dbReference>
<dbReference type="SUPFAM" id="SSF54791">
    <property type="entry name" value="Eukaryotic type KH-domain (KH-domain type I)"/>
    <property type="match status" value="2"/>
</dbReference>
<organism evidence="5 6">
    <name type="scientific">Stephania yunnanensis</name>
    <dbReference type="NCBI Taxonomy" id="152371"/>
    <lineage>
        <taxon>Eukaryota</taxon>
        <taxon>Viridiplantae</taxon>
        <taxon>Streptophyta</taxon>
        <taxon>Embryophyta</taxon>
        <taxon>Tracheophyta</taxon>
        <taxon>Spermatophyta</taxon>
        <taxon>Magnoliopsida</taxon>
        <taxon>Ranunculales</taxon>
        <taxon>Menispermaceae</taxon>
        <taxon>Menispermoideae</taxon>
        <taxon>Cissampelideae</taxon>
        <taxon>Stephania</taxon>
    </lineage>
</organism>